<dbReference type="GO" id="GO:0004747">
    <property type="term" value="F:ribokinase activity"/>
    <property type="evidence" value="ECO:0007669"/>
    <property type="project" value="UniProtKB-UniRule"/>
</dbReference>
<dbReference type="PANTHER" id="PTHR10584">
    <property type="entry name" value="SUGAR KINASE"/>
    <property type="match status" value="1"/>
</dbReference>
<organism evidence="11 12">
    <name type="scientific">Commensalibacter intestini</name>
    <dbReference type="NCBI Taxonomy" id="479936"/>
    <lineage>
        <taxon>Bacteria</taxon>
        <taxon>Pseudomonadati</taxon>
        <taxon>Pseudomonadota</taxon>
        <taxon>Alphaproteobacteria</taxon>
        <taxon>Acetobacterales</taxon>
        <taxon>Acetobacteraceae</taxon>
    </lineage>
</organism>
<feature type="binding site" evidence="9">
    <location>
        <position position="278"/>
    </location>
    <ligand>
        <name>K(+)</name>
        <dbReference type="ChEBI" id="CHEBI:29103"/>
    </ligand>
</feature>
<comment type="cofactor">
    <cofactor evidence="9">
        <name>Mg(2+)</name>
        <dbReference type="ChEBI" id="CHEBI:18420"/>
    </cofactor>
    <text evidence="9">Requires a divalent cation, most likely magnesium in vivo, as an electrophilic catalyst to aid phosphoryl group transfer. It is the chelate of the metal and the nucleotide that is the actual substrate.</text>
</comment>
<evidence type="ECO:0000256" key="4">
    <source>
        <dbReference type="ARBA" id="ARBA00022777"/>
    </source>
</evidence>
<name>A0A251ZV94_9PROT</name>
<keyword evidence="5 9" id="KW-0067">ATP-binding</keyword>
<feature type="binding site" evidence="9">
    <location>
        <position position="241"/>
    </location>
    <ligand>
        <name>K(+)</name>
        <dbReference type="ChEBI" id="CHEBI:29103"/>
    </ligand>
</feature>
<sequence>MNRILVIGSLNADLETDVDRFPQPGETLLGGPLHVSCGGKGNNQAVAAAKLGASVTMLGALGKDTFGDMLFKNLQTHHINTDHVLIRKDKPSASALITRSQNENHIIVTDGANNTITPQDIINATDLIKKNDIILLQQEIPLDAQVKAIEIAHELNKIIVLNPAPMRDLPKEAIEKVNYLLPNEHEIIALGNNKSDTPEDIIMNSKTPIIMTWGSKGVLFKDNNQQLKHLPAYSVKVVDSTGAGDTFCGAFCCFIHLGLEAALRKSLQASALSVTRSGAQGGMPTLQELESSNIFNQ</sequence>
<evidence type="ECO:0000313" key="12">
    <source>
        <dbReference type="Proteomes" id="UP000194946"/>
    </source>
</evidence>
<comment type="activity regulation">
    <text evidence="9">Activated by a monovalent cation that binds near, but not in, the active site. The most likely occupant of the site in vivo is potassium. Ion binding induces a conformational change that may alter substrate affinity.</text>
</comment>
<keyword evidence="7 9" id="KW-0630">Potassium</keyword>
<evidence type="ECO:0000313" key="11">
    <source>
        <dbReference type="EMBL" id="OUI78588.1"/>
    </source>
</evidence>
<comment type="caution">
    <text evidence="9">Lacks conserved residue(s) required for the propagation of feature annotation.</text>
</comment>
<feature type="binding site" evidence="9">
    <location>
        <position position="276"/>
    </location>
    <ligand>
        <name>K(+)</name>
        <dbReference type="ChEBI" id="CHEBI:29103"/>
    </ligand>
</feature>
<evidence type="ECO:0000256" key="8">
    <source>
        <dbReference type="ARBA" id="ARBA00023277"/>
    </source>
</evidence>
<protein>
    <recommendedName>
        <fullName evidence="9">Ribokinase</fullName>
        <shortName evidence="9">RK</shortName>
        <ecNumber evidence="9">2.7.1.15</ecNumber>
    </recommendedName>
</protein>
<feature type="binding site" evidence="9">
    <location>
        <position position="245"/>
    </location>
    <ligand>
        <name>substrate</name>
    </ligand>
</feature>
<keyword evidence="2 9" id="KW-0479">Metal-binding</keyword>
<dbReference type="GO" id="GO:0019303">
    <property type="term" value="P:D-ribose catabolic process"/>
    <property type="evidence" value="ECO:0007669"/>
    <property type="project" value="UniProtKB-UniRule"/>
</dbReference>
<dbReference type="Proteomes" id="UP000194946">
    <property type="component" value="Unassembled WGS sequence"/>
</dbReference>
<feature type="binding site" evidence="9">
    <location>
        <position position="239"/>
    </location>
    <ligand>
        <name>K(+)</name>
        <dbReference type="ChEBI" id="CHEBI:29103"/>
    </ligand>
</feature>
<comment type="similarity">
    <text evidence="9">Belongs to the carbohydrate kinase PfkB family. Ribokinase subfamily.</text>
</comment>
<feature type="binding site" evidence="9">
    <location>
        <position position="139"/>
    </location>
    <ligand>
        <name>substrate</name>
    </ligand>
</feature>
<dbReference type="InterPro" id="IPR011611">
    <property type="entry name" value="PfkB_dom"/>
</dbReference>
<feature type="domain" description="Carbohydrate kinase PfkB" evidence="10">
    <location>
        <begin position="1"/>
        <end position="285"/>
    </location>
</feature>
<keyword evidence="3 9" id="KW-0547">Nucleotide-binding</keyword>
<evidence type="ECO:0000256" key="1">
    <source>
        <dbReference type="ARBA" id="ARBA00022679"/>
    </source>
</evidence>
<evidence type="ECO:0000259" key="10">
    <source>
        <dbReference type="Pfam" id="PF00294"/>
    </source>
</evidence>
<feature type="binding site" evidence="9">
    <location>
        <position position="183"/>
    </location>
    <ligand>
        <name>ATP</name>
        <dbReference type="ChEBI" id="CHEBI:30616"/>
    </ligand>
</feature>
<keyword evidence="8 9" id="KW-0119">Carbohydrate metabolism</keyword>
<comment type="pathway">
    <text evidence="9">Carbohydrate metabolism; D-ribose degradation; D-ribose 5-phosphate from beta-D-ribopyranose: step 2/2.</text>
</comment>
<dbReference type="InterPro" id="IPR011877">
    <property type="entry name" value="Ribokinase"/>
</dbReference>
<dbReference type="PANTHER" id="PTHR10584:SF166">
    <property type="entry name" value="RIBOKINASE"/>
    <property type="match status" value="1"/>
</dbReference>
<comment type="catalytic activity">
    <reaction evidence="9">
        <text>D-ribose + ATP = D-ribose 5-phosphate + ADP + H(+)</text>
        <dbReference type="Rhea" id="RHEA:13697"/>
        <dbReference type="ChEBI" id="CHEBI:15378"/>
        <dbReference type="ChEBI" id="CHEBI:30616"/>
        <dbReference type="ChEBI" id="CHEBI:47013"/>
        <dbReference type="ChEBI" id="CHEBI:78346"/>
        <dbReference type="ChEBI" id="CHEBI:456216"/>
        <dbReference type="EC" id="2.7.1.15"/>
    </reaction>
</comment>
<gene>
    <name evidence="9" type="primary">rbsK</name>
    <name evidence="11" type="ORF">HK18_06735</name>
</gene>
<dbReference type="HAMAP" id="MF_01987">
    <property type="entry name" value="Ribokinase"/>
    <property type="match status" value="1"/>
</dbReference>
<dbReference type="UniPathway" id="UPA00916">
    <property type="reaction ID" value="UER00889"/>
</dbReference>
<feature type="binding site" evidence="9">
    <location>
        <begin position="244"/>
        <end position="245"/>
    </location>
    <ligand>
        <name>ATP</name>
        <dbReference type="ChEBI" id="CHEBI:30616"/>
    </ligand>
</feature>
<comment type="subunit">
    <text evidence="9">Homodimer.</text>
</comment>
<keyword evidence="4 9" id="KW-0418">Kinase</keyword>
<feature type="binding site" evidence="9">
    <location>
        <begin position="39"/>
        <end position="43"/>
    </location>
    <ligand>
        <name>substrate</name>
    </ligand>
</feature>
<evidence type="ECO:0000256" key="9">
    <source>
        <dbReference type="HAMAP-Rule" id="MF_01987"/>
    </source>
</evidence>
<accession>A0A251ZV94</accession>
<dbReference type="GO" id="GO:0005524">
    <property type="term" value="F:ATP binding"/>
    <property type="evidence" value="ECO:0007669"/>
    <property type="project" value="UniProtKB-UniRule"/>
</dbReference>
<keyword evidence="12" id="KW-1185">Reference proteome</keyword>
<dbReference type="Pfam" id="PF00294">
    <property type="entry name" value="PfkB"/>
    <property type="match status" value="1"/>
</dbReference>
<dbReference type="EC" id="2.7.1.15" evidence="9"/>
<comment type="caution">
    <text evidence="11">The sequence shown here is derived from an EMBL/GenBank/DDBJ whole genome shotgun (WGS) entry which is preliminary data.</text>
</comment>
<dbReference type="InterPro" id="IPR029056">
    <property type="entry name" value="Ribokinase-like"/>
</dbReference>
<keyword evidence="6 9" id="KW-0460">Magnesium</keyword>
<dbReference type="EMBL" id="JOPB01000005">
    <property type="protein sequence ID" value="OUI78588.1"/>
    <property type="molecule type" value="Genomic_DNA"/>
</dbReference>
<dbReference type="GO" id="GO:0046872">
    <property type="term" value="F:metal ion binding"/>
    <property type="evidence" value="ECO:0007669"/>
    <property type="project" value="UniProtKB-KW"/>
</dbReference>
<dbReference type="RefSeq" id="WP_008854434.1">
    <property type="nucleotide sequence ID" value="NZ_JOPB01000005.1"/>
</dbReference>
<proteinExistence type="inferred from homology"/>
<evidence type="ECO:0000256" key="2">
    <source>
        <dbReference type="ARBA" id="ARBA00022723"/>
    </source>
</evidence>
<dbReference type="GO" id="GO:0005829">
    <property type="term" value="C:cytosol"/>
    <property type="evidence" value="ECO:0007669"/>
    <property type="project" value="TreeGrafter"/>
</dbReference>
<evidence type="ECO:0000256" key="3">
    <source>
        <dbReference type="ARBA" id="ARBA00022741"/>
    </source>
</evidence>
<evidence type="ECO:0000256" key="7">
    <source>
        <dbReference type="ARBA" id="ARBA00022958"/>
    </source>
</evidence>
<dbReference type="PRINTS" id="PR00990">
    <property type="entry name" value="RIBOKINASE"/>
</dbReference>
<dbReference type="CDD" id="cd01174">
    <property type="entry name" value="ribokinase"/>
    <property type="match status" value="1"/>
</dbReference>
<comment type="function">
    <text evidence="9">Catalyzes the phosphorylation of ribose at O-5 in a reaction requiring ATP and magnesium. The resulting D-ribose-5-phosphate can then be used either for sythesis of nucleotides, histidine, and tryptophan, or as a component of the pentose phosphate pathway.</text>
</comment>
<dbReference type="Gene3D" id="3.40.1190.20">
    <property type="match status" value="1"/>
</dbReference>
<evidence type="ECO:0000256" key="6">
    <source>
        <dbReference type="ARBA" id="ARBA00022842"/>
    </source>
</evidence>
<dbReference type="InterPro" id="IPR002139">
    <property type="entry name" value="Ribo/fructo_kinase"/>
</dbReference>
<keyword evidence="1 9" id="KW-0808">Transferase</keyword>
<dbReference type="SUPFAM" id="SSF53613">
    <property type="entry name" value="Ribokinase-like"/>
    <property type="match status" value="1"/>
</dbReference>
<feature type="active site" description="Proton acceptor" evidence="9">
    <location>
        <position position="245"/>
    </location>
</feature>
<evidence type="ECO:0000256" key="5">
    <source>
        <dbReference type="ARBA" id="ARBA00022840"/>
    </source>
</evidence>
<dbReference type="AlphaFoldDB" id="A0A251ZV94"/>
<reference evidence="12" key="1">
    <citation type="submission" date="2014-06" db="EMBL/GenBank/DDBJ databases">
        <authorList>
            <person name="Winans N.J."/>
            <person name="Newell P.D."/>
            <person name="Douglas A.E."/>
        </authorList>
    </citation>
    <scope>NUCLEOTIDE SEQUENCE [LARGE SCALE GENOMIC DNA]</scope>
    <source>
        <strain evidence="12">DmL_052</strain>
    </source>
</reference>
<feature type="binding site" evidence="9">
    <location>
        <begin position="212"/>
        <end position="217"/>
    </location>
    <ligand>
        <name>ATP</name>
        <dbReference type="ChEBI" id="CHEBI:30616"/>
    </ligand>
</feature>
<comment type="subcellular location">
    <subcellularLocation>
        <location evidence="9">Cytoplasm</location>
    </subcellularLocation>
</comment>
<keyword evidence="9" id="KW-0963">Cytoplasm</keyword>
<feature type="binding site" evidence="9">
    <location>
        <position position="273"/>
    </location>
    <ligand>
        <name>K(+)</name>
        <dbReference type="ChEBI" id="CHEBI:29103"/>
    </ligand>
</feature>
<feature type="binding site" evidence="9">
    <location>
        <begin position="11"/>
        <end position="13"/>
    </location>
    <ligand>
        <name>substrate</name>
    </ligand>
</feature>